<evidence type="ECO:0000256" key="4">
    <source>
        <dbReference type="ARBA" id="ARBA00022989"/>
    </source>
</evidence>
<keyword evidence="5 7" id="KW-0472">Membrane</keyword>
<evidence type="ECO:0000313" key="9">
    <source>
        <dbReference type="EMBL" id="CAA9339446.1"/>
    </source>
</evidence>
<feature type="region of interest" description="Disordered" evidence="6">
    <location>
        <begin position="699"/>
        <end position="722"/>
    </location>
</feature>
<evidence type="ECO:0000256" key="6">
    <source>
        <dbReference type="SAM" id="MobiDB-lite"/>
    </source>
</evidence>
<feature type="transmembrane region" description="Helical" evidence="7">
    <location>
        <begin position="572"/>
        <end position="595"/>
    </location>
</feature>
<organism evidence="9">
    <name type="scientific">uncultured Frankineae bacterium</name>
    <dbReference type="NCBI Taxonomy" id="437475"/>
    <lineage>
        <taxon>Bacteria</taxon>
        <taxon>Bacillati</taxon>
        <taxon>Actinomycetota</taxon>
        <taxon>Actinomycetes</taxon>
        <taxon>Frankiales</taxon>
        <taxon>environmental samples</taxon>
    </lineage>
</organism>
<dbReference type="PROSITE" id="PS50156">
    <property type="entry name" value="SSD"/>
    <property type="match status" value="1"/>
</dbReference>
<reference evidence="9" key="1">
    <citation type="submission" date="2020-02" db="EMBL/GenBank/DDBJ databases">
        <authorList>
            <person name="Meier V. D."/>
        </authorList>
    </citation>
    <scope>NUCLEOTIDE SEQUENCE</scope>
    <source>
        <strain evidence="9">AVDCRST_MAG07</strain>
    </source>
</reference>
<dbReference type="Pfam" id="PF03176">
    <property type="entry name" value="MMPL"/>
    <property type="match status" value="2"/>
</dbReference>
<dbReference type="PANTHER" id="PTHR33406:SF13">
    <property type="entry name" value="MEMBRANE PROTEIN YDFJ"/>
    <property type="match status" value="1"/>
</dbReference>
<keyword evidence="2" id="KW-1003">Cell membrane</keyword>
<evidence type="ECO:0000256" key="1">
    <source>
        <dbReference type="ARBA" id="ARBA00004651"/>
    </source>
</evidence>
<accession>A0A6J4LQW8</accession>
<proteinExistence type="predicted"/>
<dbReference type="GO" id="GO:0005886">
    <property type="term" value="C:plasma membrane"/>
    <property type="evidence" value="ECO:0007669"/>
    <property type="project" value="UniProtKB-SubCell"/>
</dbReference>
<evidence type="ECO:0000259" key="8">
    <source>
        <dbReference type="PROSITE" id="PS50156"/>
    </source>
</evidence>
<dbReference type="InterPro" id="IPR004869">
    <property type="entry name" value="MMPL_dom"/>
</dbReference>
<sequence length="722" mass="75642">MERLATTVLRHRRLVMLFWAVVLLAGVAAATRVADRLTFDFSLPGQPGYEAEVDLVQAYGASTFDTYVPVLTVPEGTTVQEQRTQVAAVFDAVRTSVPGVRVSDLASTGDPGFVGEDGRTTYALVQGPQPAGFEPGIVLQLEPVLEQAATQAGFEVGLTSYGLLSAGGETEGPSVLVETLVGATGALAVLLFVFASFLALVPMVIAAVSILATFLLVLGLTYVTDVSFVVQFLISLIGLGVAIDYSLLVVSRWREERAHGVDNSAAVVTAVRTAGHAVLASGVTVAISLVALLVVPVPFLRSMGLGGMLIPLVSVAVVLTLLPAILGGVGPRVDWPRIRKEGDAARGWSAWARLIVRRRFLAAAVALLALGALVVPVFDLRIGQSDLASLARSGPAYDALEDLRDAGVAPGVLTPITVLVPADEAEQAAEAARGVDGVFAAVGAEPRGELALVDVLPERETVDSDGTAVVAAVRSAVDGAVDGEIGLTGAGPTVEDYGSAVYDNFPYVLLLISVITYVLLVRTFRSVLLPLKAVLLNLVSLAAVFGAVVFFWQQGNGSEALFDVSPTGAITFWLPVLIFAFLFGLSMDYEVFILARMREEYDATGSTSAAVVTGLGRTGRLVTSAALILFFAFAALASAPGTDIKVLGTALGVGILIDATLVRALLVPAMVSLFGRWNWWLPTWLARLLRVEPSPLSGPEVPGLPAQRSEVSPLDAPGSRRI</sequence>
<evidence type="ECO:0000256" key="3">
    <source>
        <dbReference type="ARBA" id="ARBA00022692"/>
    </source>
</evidence>
<evidence type="ECO:0000256" key="7">
    <source>
        <dbReference type="SAM" id="Phobius"/>
    </source>
</evidence>
<feature type="transmembrane region" description="Helical" evidence="7">
    <location>
        <begin position="305"/>
        <end position="330"/>
    </location>
</feature>
<dbReference type="SUPFAM" id="SSF82866">
    <property type="entry name" value="Multidrug efflux transporter AcrB transmembrane domain"/>
    <property type="match status" value="2"/>
</dbReference>
<feature type="transmembrane region" description="Helical" evidence="7">
    <location>
        <begin position="360"/>
        <end position="378"/>
    </location>
</feature>
<feature type="domain" description="SSD" evidence="8">
    <location>
        <begin position="198"/>
        <end position="328"/>
    </location>
</feature>
<dbReference type="InterPro" id="IPR050545">
    <property type="entry name" value="Mycobact_MmpL"/>
</dbReference>
<feature type="transmembrane region" description="Helical" evidence="7">
    <location>
        <begin position="621"/>
        <end position="640"/>
    </location>
</feature>
<protein>
    <recommendedName>
        <fullName evidence="8">SSD domain-containing protein</fullName>
    </recommendedName>
</protein>
<feature type="transmembrane region" description="Helical" evidence="7">
    <location>
        <begin position="204"/>
        <end position="223"/>
    </location>
</feature>
<gene>
    <name evidence="9" type="ORF">AVDCRST_MAG07-2260</name>
</gene>
<name>A0A6J4LQW8_9ACTN</name>
<dbReference type="AlphaFoldDB" id="A0A6J4LQW8"/>
<dbReference type="Gene3D" id="1.20.1640.10">
    <property type="entry name" value="Multidrug efflux transporter AcrB transmembrane domain"/>
    <property type="match status" value="2"/>
</dbReference>
<evidence type="ECO:0000256" key="2">
    <source>
        <dbReference type="ARBA" id="ARBA00022475"/>
    </source>
</evidence>
<feature type="transmembrane region" description="Helical" evidence="7">
    <location>
        <begin position="533"/>
        <end position="552"/>
    </location>
</feature>
<feature type="transmembrane region" description="Helical" evidence="7">
    <location>
        <begin position="180"/>
        <end position="199"/>
    </location>
</feature>
<evidence type="ECO:0000256" key="5">
    <source>
        <dbReference type="ARBA" id="ARBA00023136"/>
    </source>
</evidence>
<feature type="transmembrane region" description="Helical" evidence="7">
    <location>
        <begin position="504"/>
        <end position="521"/>
    </location>
</feature>
<feature type="transmembrane region" description="Helical" evidence="7">
    <location>
        <begin position="277"/>
        <end position="299"/>
    </location>
</feature>
<keyword evidence="3 7" id="KW-0812">Transmembrane</keyword>
<keyword evidence="4 7" id="KW-1133">Transmembrane helix</keyword>
<comment type="subcellular location">
    <subcellularLocation>
        <location evidence="1">Cell membrane</location>
        <topology evidence="1">Multi-pass membrane protein</topology>
    </subcellularLocation>
</comment>
<dbReference type="PANTHER" id="PTHR33406">
    <property type="entry name" value="MEMBRANE PROTEIN MJ1562-RELATED"/>
    <property type="match status" value="1"/>
</dbReference>
<dbReference type="EMBL" id="CADCUB010000112">
    <property type="protein sequence ID" value="CAA9339446.1"/>
    <property type="molecule type" value="Genomic_DNA"/>
</dbReference>
<feature type="transmembrane region" description="Helical" evidence="7">
    <location>
        <begin position="229"/>
        <end position="250"/>
    </location>
</feature>
<dbReference type="InterPro" id="IPR000731">
    <property type="entry name" value="SSD"/>
</dbReference>